<feature type="transmembrane region" description="Helical" evidence="1">
    <location>
        <begin position="20"/>
        <end position="49"/>
    </location>
</feature>
<dbReference type="InterPro" id="IPR009781">
    <property type="entry name" value="DUF1345"/>
</dbReference>
<dbReference type="Pfam" id="PF07077">
    <property type="entry name" value="DUF1345"/>
    <property type="match status" value="1"/>
</dbReference>
<feature type="transmembrane region" description="Helical" evidence="1">
    <location>
        <begin position="214"/>
        <end position="237"/>
    </location>
</feature>
<name>A0A9X1LSW3_9MICO</name>
<dbReference type="RefSeq" id="WP_229383001.1">
    <property type="nucleotide sequence ID" value="NZ_JAGTTN010000001.1"/>
</dbReference>
<protein>
    <submittedName>
        <fullName evidence="2">DUF1345 domain-containing protein</fullName>
    </submittedName>
</protein>
<keyword evidence="1" id="KW-1133">Transmembrane helix</keyword>
<feature type="transmembrane region" description="Helical" evidence="1">
    <location>
        <begin position="61"/>
        <end position="83"/>
    </location>
</feature>
<evidence type="ECO:0000256" key="1">
    <source>
        <dbReference type="SAM" id="Phobius"/>
    </source>
</evidence>
<dbReference type="AlphaFoldDB" id="A0A9X1LSW3"/>
<organism evidence="2 3">
    <name type="scientific">Microbacterium allomyrinae</name>
    <dbReference type="NCBI Taxonomy" id="2830666"/>
    <lineage>
        <taxon>Bacteria</taxon>
        <taxon>Bacillati</taxon>
        <taxon>Actinomycetota</taxon>
        <taxon>Actinomycetes</taxon>
        <taxon>Micrococcales</taxon>
        <taxon>Microbacteriaceae</taxon>
        <taxon>Microbacterium</taxon>
    </lineage>
</organism>
<keyword evidence="1" id="KW-0812">Transmembrane</keyword>
<evidence type="ECO:0000313" key="3">
    <source>
        <dbReference type="Proteomes" id="UP001139354"/>
    </source>
</evidence>
<proteinExistence type="predicted"/>
<gene>
    <name evidence="2" type="ORF">KEC57_02915</name>
</gene>
<feature type="transmembrane region" description="Helical" evidence="1">
    <location>
        <begin position="142"/>
        <end position="159"/>
    </location>
</feature>
<dbReference type="EMBL" id="JAGTTN010000001">
    <property type="protein sequence ID" value="MCC2031128.1"/>
    <property type="molecule type" value="Genomic_DNA"/>
</dbReference>
<accession>A0A9X1LSW3</accession>
<reference evidence="2" key="1">
    <citation type="submission" date="2021-04" db="EMBL/GenBank/DDBJ databases">
        <title>Microbacterium tenobrionis sp. nov. and Microbacterium allomyrinae sp. nov., isolated from larvae of Tenobrio molitor and Allomyrina dichotoma, respectively.</title>
        <authorList>
            <person name="Lee S.D."/>
        </authorList>
    </citation>
    <scope>NUCLEOTIDE SEQUENCE</scope>
    <source>
        <strain evidence="2">BWT-G7</strain>
    </source>
</reference>
<feature type="transmembrane region" description="Helical" evidence="1">
    <location>
        <begin position="103"/>
        <end position="122"/>
    </location>
</feature>
<dbReference type="Proteomes" id="UP001139354">
    <property type="component" value="Unassembled WGS sequence"/>
</dbReference>
<comment type="caution">
    <text evidence="2">The sequence shown here is derived from an EMBL/GenBank/DDBJ whole genome shotgun (WGS) entry which is preliminary data.</text>
</comment>
<evidence type="ECO:0000313" key="2">
    <source>
        <dbReference type="EMBL" id="MCC2031128.1"/>
    </source>
</evidence>
<keyword evidence="3" id="KW-1185">Reference proteome</keyword>
<keyword evidence="1" id="KW-0472">Membrane</keyword>
<sequence>MFRASTTDARYRGSRKVATLGVRVVGAVIVRIADLLVQLVLVWLGISLIGSDGDALTIDLLAWWGLVGTLYWIASVAAVGISVRRGAKRTAANWLQHVDRHPIVGIISTTATFVASLVGIVAATEILVLRNDPKWAGWVEPVAVWAMLLAWALFHWGFARIYDRRYRRSEVAPLLFPGTDAPRLVDFVYFSFTNATNFSVSDVQVMTSRMRWTVVWHTTISFFLNALIIVLAFSTIING</sequence>